<dbReference type="GO" id="GO:0009696">
    <property type="term" value="P:salicylic acid metabolic process"/>
    <property type="evidence" value="ECO:0007669"/>
    <property type="project" value="TreeGrafter"/>
</dbReference>
<dbReference type="PANTHER" id="PTHR10992:SF1032">
    <property type="entry name" value="METHYLESTERASE 17"/>
    <property type="match status" value="1"/>
</dbReference>
<dbReference type="GO" id="GO:0009694">
    <property type="term" value="P:jasmonic acid metabolic process"/>
    <property type="evidence" value="ECO:0007669"/>
    <property type="project" value="TreeGrafter"/>
</dbReference>
<dbReference type="InterPro" id="IPR029058">
    <property type="entry name" value="AB_hydrolase_fold"/>
</dbReference>
<evidence type="ECO:0000313" key="3">
    <source>
        <dbReference type="Proteomes" id="UP000822688"/>
    </source>
</evidence>
<reference evidence="2" key="1">
    <citation type="submission" date="2020-06" db="EMBL/GenBank/DDBJ databases">
        <title>WGS assembly of Ceratodon purpureus strain R40.</title>
        <authorList>
            <person name="Carey S.B."/>
            <person name="Jenkins J."/>
            <person name="Shu S."/>
            <person name="Lovell J.T."/>
            <person name="Sreedasyam A."/>
            <person name="Maumus F."/>
            <person name="Tiley G.P."/>
            <person name="Fernandez-Pozo N."/>
            <person name="Barry K."/>
            <person name="Chen C."/>
            <person name="Wang M."/>
            <person name="Lipzen A."/>
            <person name="Daum C."/>
            <person name="Saski C.A."/>
            <person name="Payton A.C."/>
            <person name="Mcbreen J.C."/>
            <person name="Conrad R.E."/>
            <person name="Kollar L.M."/>
            <person name="Olsson S."/>
            <person name="Huttunen S."/>
            <person name="Landis J.B."/>
            <person name="Wickett N.J."/>
            <person name="Johnson M.G."/>
            <person name="Rensing S.A."/>
            <person name="Grimwood J."/>
            <person name="Schmutz J."/>
            <person name="Mcdaniel S.F."/>
        </authorList>
    </citation>
    <scope>NUCLEOTIDE SEQUENCE</scope>
    <source>
        <strain evidence="2">R40</strain>
    </source>
</reference>
<dbReference type="Proteomes" id="UP000822688">
    <property type="component" value="Chromosome 3"/>
</dbReference>
<protein>
    <recommendedName>
        <fullName evidence="1">AB hydrolase-1 domain-containing protein</fullName>
    </recommendedName>
</protein>
<dbReference type="Gene3D" id="3.40.50.1820">
    <property type="entry name" value="alpha/beta hydrolase"/>
    <property type="match status" value="1"/>
</dbReference>
<evidence type="ECO:0000313" key="2">
    <source>
        <dbReference type="EMBL" id="KAG0583067.1"/>
    </source>
</evidence>
<keyword evidence="3" id="KW-1185">Reference proteome</keyword>
<dbReference type="AlphaFoldDB" id="A0A8T0IJS1"/>
<dbReference type="InterPro" id="IPR000073">
    <property type="entry name" value="AB_hydrolase_1"/>
</dbReference>
<dbReference type="InterPro" id="IPR045889">
    <property type="entry name" value="MES/HNL"/>
</dbReference>
<feature type="domain" description="AB hydrolase-1" evidence="1">
    <location>
        <begin position="7"/>
        <end position="236"/>
    </location>
</feature>
<dbReference type="EMBL" id="CM026423">
    <property type="protein sequence ID" value="KAG0583067.1"/>
    <property type="molecule type" value="Genomic_DNA"/>
</dbReference>
<evidence type="ECO:0000259" key="1">
    <source>
        <dbReference type="Pfam" id="PF12697"/>
    </source>
</evidence>
<organism evidence="2 3">
    <name type="scientific">Ceratodon purpureus</name>
    <name type="common">Fire moss</name>
    <name type="synonym">Dicranum purpureum</name>
    <dbReference type="NCBI Taxonomy" id="3225"/>
    <lineage>
        <taxon>Eukaryota</taxon>
        <taxon>Viridiplantae</taxon>
        <taxon>Streptophyta</taxon>
        <taxon>Embryophyta</taxon>
        <taxon>Bryophyta</taxon>
        <taxon>Bryophytina</taxon>
        <taxon>Bryopsida</taxon>
        <taxon>Dicranidae</taxon>
        <taxon>Pseudoditrichales</taxon>
        <taxon>Ditrichaceae</taxon>
        <taxon>Ceratodon</taxon>
    </lineage>
</organism>
<comment type="caution">
    <text evidence="2">The sequence shown here is derived from an EMBL/GenBank/DDBJ whole genome shotgun (WGS) entry which is preliminary data.</text>
</comment>
<dbReference type="SUPFAM" id="SSF53474">
    <property type="entry name" value="alpha/beta-Hydrolases"/>
    <property type="match status" value="1"/>
</dbReference>
<dbReference type="GO" id="GO:0080030">
    <property type="term" value="F:methyl indole-3-acetate esterase activity"/>
    <property type="evidence" value="ECO:0007669"/>
    <property type="project" value="TreeGrafter"/>
</dbReference>
<dbReference type="GO" id="GO:0080031">
    <property type="term" value="F:methyl salicylate esterase activity"/>
    <property type="evidence" value="ECO:0007669"/>
    <property type="project" value="TreeGrafter"/>
</dbReference>
<proteinExistence type="predicted"/>
<gene>
    <name evidence="2" type="ORF">KC19_3G106400</name>
</gene>
<dbReference type="GO" id="GO:0080032">
    <property type="term" value="F:methyl jasmonate esterase activity"/>
    <property type="evidence" value="ECO:0007669"/>
    <property type="project" value="TreeGrafter"/>
</dbReference>
<name>A0A8T0IJS1_CERPU</name>
<dbReference type="PANTHER" id="PTHR10992">
    <property type="entry name" value="METHYLESTERASE FAMILY MEMBER"/>
    <property type="match status" value="1"/>
</dbReference>
<dbReference type="Pfam" id="PF12697">
    <property type="entry name" value="Abhydrolase_6"/>
    <property type="match status" value="1"/>
</dbReference>
<accession>A0A8T0IJS1</accession>
<sequence length="262" mass="29285">MGRTQHFVLVHGAQHGAWCWYKTKALLESAGHRVSAPDLTSAGISAVNADDVKSFDHYNQPLYDVFESLGETEKVILVGHSYGGVPVARVTELYSRKIHVAVYIAGCMLCTEQPMSEVWPQVFDEFVNDMRFNFGRGAGTSPTSGWIVEETARRTYFGSCSPKDVQLGMMLLRPSPFMSDDATTFTEKGYHSVPRVYIKASLDLCLKPKFQDLFIQRNRPQEVRSIEAGHALQLCAAKELHRHLLQIAAAHVPDHGDEIQFS</sequence>